<dbReference type="EMBL" id="JACEFB010000015">
    <property type="protein sequence ID" value="MBA2227498.1"/>
    <property type="molecule type" value="Genomic_DNA"/>
</dbReference>
<comment type="caution">
    <text evidence="2">The sequence shown here is derived from an EMBL/GenBank/DDBJ whole genome shotgun (WGS) entry which is preliminary data.</text>
</comment>
<keyword evidence="1" id="KW-1133">Transmembrane helix</keyword>
<feature type="transmembrane region" description="Helical" evidence="1">
    <location>
        <begin position="61"/>
        <end position="78"/>
    </location>
</feature>
<dbReference type="RefSeq" id="WP_194539366.1">
    <property type="nucleotide sequence ID" value="NZ_JACEFB010000015.1"/>
</dbReference>
<dbReference type="Proteomes" id="UP000542342">
    <property type="component" value="Unassembled WGS sequence"/>
</dbReference>
<keyword evidence="1" id="KW-0812">Transmembrane</keyword>
<evidence type="ECO:0000256" key="1">
    <source>
        <dbReference type="SAM" id="Phobius"/>
    </source>
</evidence>
<accession>A0A7V9ACZ9</accession>
<feature type="transmembrane region" description="Helical" evidence="1">
    <location>
        <begin position="84"/>
        <end position="102"/>
    </location>
</feature>
<feature type="transmembrane region" description="Helical" evidence="1">
    <location>
        <begin position="32"/>
        <end position="49"/>
    </location>
</feature>
<gene>
    <name evidence="2" type="ORF">H0921_15165</name>
</gene>
<keyword evidence="1" id="KW-0472">Membrane</keyword>
<protein>
    <submittedName>
        <fullName evidence="2">Uncharacterized protein</fullName>
    </submittedName>
</protein>
<name>A0A7V9ACZ9_9BACT</name>
<feature type="transmembrane region" description="Helical" evidence="1">
    <location>
        <begin position="109"/>
        <end position="131"/>
    </location>
</feature>
<sequence length="133" mass="13548">MMRGWEVERAAGVPVGAERSAAEAGHSEDHPMLGLILGAAILGIIITAMEGGEFPGWGKMILCVLAAVIPAAVLNAVLPPALFFVGLIVGAACATVAIMLTCDMDLKRAGLAAGLYLVIQVVISLALGALVRS</sequence>
<keyword evidence="3" id="KW-1185">Reference proteome</keyword>
<proteinExistence type="predicted"/>
<reference evidence="2 3" key="1">
    <citation type="submission" date="2020-07" db="EMBL/GenBank/DDBJ databases">
        <title>Thermogemmata thermophila gen. nov., sp. nov., a novel moderate thermophilic planctomycete from a Kamchatka hot spring.</title>
        <authorList>
            <person name="Elcheninov A.G."/>
            <person name="Podosokorskaya O.A."/>
            <person name="Kovaleva O.L."/>
            <person name="Novikov A."/>
            <person name="Bonch-Osmolovskaya E.A."/>
            <person name="Toshchakov S.V."/>
            <person name="Kublanov I.V."/>
        </authorList>
    </citation>
    <scope>NUCLEOTIDE SEQUENCE [LARGE SCALE GENOMIC DNA]</scope>
    <source>
        <strain evidence="2 3">2918</strain>
    </source>
</reference>
<organism evidence="2 3">
    <name type="scientific">Thermogemmata fonticola</name>
    <dbReference type="NCBI Taxonomy" id="2755323"/>
    <lineage>
        <taxon>Bacteria</taxon>
        <taxon>Pseudomonadati</taxon>
        <taxon>Planctomycetota</taxon>
        <taxon>Planctomycetia</taxon>
        <taxon>Gemmatales</taxon>
        <taxon>Gemmataceae</taxon>
        <taxon>Thermogemmata</taxon>
    </lineage>
</organism>
<dbReference type="AlphaFoldDB" id="A0A7V9ACZ9"/>
<evidence type="ECO:0000313" key="2">
    <source>
        <dbReference type="EMBL" id="MBA2227498.1"/>
    </source>
</evidence>
<evidence type="ECO:0000313" key="3">
    <source>
        <dbReference type="Proteomes" id="UP000542342"/>
    </source>
</evidence>